<organism evidence="1">
    <name type="scientific">marine sediment metagenome</name>
    <dbReference type="NCBI Taxonomy" id="412755"/>
    <lineage>
        <taxon>unclassified sequences</taxon>
        <taxon>metagenomes</taxon>
        <taxon>ecological metagenomes</taxon>
    </lineage>
</organism>
<sequence length="123" mass="14051">MTGYHITIGYNAGRPGNFFEILKQKTREICDNPKAIIVEARRLNAPEVCSKGCCHLDNFADNYADSFETYGHPISIIEDGEDQQIMQLACASYRLKYHVRRAFVRLLIETMHKEEIEISVVVA</sequence>
<evidence type="ECO:0000313" key="1">
    <source>
        <dbReference type="EMBL" id="KKN05327.1"/>
    </source>
</evidence>
<protein>
    <submittedName>
        <fullName evidence="1">Uncharacterized protein</fullName>
    </submittedName>
</protein>
<dbReference type="EMBL" id="LAZR01004818">
    <property type="protein sequence ID" value="KKN05327.1"/>
    <property type="molecule type" value="Genomic_DNA"/>
</dbReference>
<proteinExistence type="predicted"/>
<comment type="caution">
    <text evidence="1">The sequence shown here is derived from an EMBL/GenBank/DDBJ whole genome shotgun (WGS) entry which is preliminary data.</text>
</comment>
<dbReference type="AlphaFoldDB" id="A0A0F9N0U2"/>
<name>A0A0F9N0U2_9ZZZZ</name>
<accession>A0A0F9N0U2</accession>
<reference evidence="1" key="1">
    <citation type="journal article" date="2015" name="Nature">
        <title>Complex archaea that bridge the gap between prokaryotes and eukaryotes.</title>
        <authorList>
            <person name="Spang A."/>
            <person name="Saw J.H."/>
            <person name="Jorgensen S.L."/>
            <person name="Zaremba-Niedzwiedzka K."/>
            <person name="Martijn J."/>
            <person name="Lind A.E."/>
            <person name="van Eijk R."/>
            <person name="Schleper C."/>
            <person name="Guy L."/>
            <person name="Ettema T.J."/>
        </authorList>
    </citation>
    <scope>NUCLEOTIDE SEQUENCE</scope>
</reference>
<gene>
    <name evidence="1" type="ORF">LCGC14_1088480</name>
</gene>